<dbReference type="CDD" id="cd08983">
    <property type="entry name" value="GH43_Bt3655-like"/>
    <property type="match status" value="1"/>
</dbReference>
<dbReference type="Proteomes" id="UP001174997">
    <property type="component" value="Unassembled WGS sequence"/>
</dbReference>
<dbReference type="PANTHER" id="PTHR43301:SF3">
    <property type="entry name" value="ARABINAN ENDO-1,5-ALPHA-L-ARABINOSIDASE A-RELATED"/>
    <property type="match status" value="1"/>
</dbReference>
<dbReference type="SUPFAM" id="SSF75005">
    <property type="entry name" value="Arabinanase/levansucrase/invertase"/>
    <property type="match status" value="1"/>
</dbReference>
<dbReference type="Gene3D" id="2.115.10.20">
    <property type="entry name" value="Glycosyl hydrolase domain, family 43"/>
    <property type="match status" value="1"/>
</dbReference>
<dbReference type="PANTHER" id="PTHR43301">
    <property type="entry name" value="ARABINAN ENDO-1,5-ALPHA-L-ARABINOSIDASE"/>
    <property type="match status" value="1"/>
</dbReference>
<dbReference type="InterPro" id="IPR050727">
    <property type="entry name" value="GH43_arabinanases"/>
</dbReference>
<accession>A0AA39Z1D1</accession>
<sequence length="280" mass="31144">MAVSNNNDPTSWTTLNKGDPVLTSSFGMGGIRDPSIIISPDRSKFWLIATDLKVWGRGWNNGTCYTCNGSKSIHLWESSDLASWTGPTFTTVAPPEAAMAWAPDAIWDPVKKKFLVYFTSKLNSELVLMKTHTEDFKTFTRAVEFNRLGMDATIALEQETGKYYWFSKNGPDELIQQNVADSPEGPWKKVSERIGADGGMPAGEGPLVFRDNKDPKKWHLWVDDYMRGDGGYLPFTTHDISKGKWTVVKNAKLPKNPRHGHVTPITAAERARIVATHGGV</sequence>
<dbReference type="InterPro" id="IPR023296">
    <property type="entry name" value="Glyco_hydro_beta-prop_sf"/>
</dbReference>
<evidence type="ECO:0000313" key="1">
    <source>
        <dbReference type="EMBL" id="KAK0662096.1"/>
    </source>
</evidence>
<comment type="caution">
    <text evidence="1">The sequence shown here is derived from an EMBL/GenBank/DDBJ whole genome shotgun (WGS) entry which is preliminary data.</text>
</comment>
<protein>
    <submittedName>
        <fullName evidence="1">Family 43 putative glycoside hydrolase</fullName>
    </submittedName>
</protein>
<dbReference type="EMBL" id="JAULSY010000143">
    <property type="protein sequence ID" value="KAK0662096.1"/>
    <property type="molecule type" value="Genomic_DNA"/>
</dbReference>
<dbReference type="AlphaFoldDB" id="A0AA39Z1D1"/>
<keyword evidence="1" id="KW-0378">Hydrolase</keyword>
<gene>
    <name evidence="1" type="ORF">QBC41DRAFT_235325</name>
</gene>
<dbReference type="GO" id="GO:0016787">
    <property type="term" value="F:hydrolase activity"/>
    <property type="evidence" value="ECO:0007669"/>
    <property type="project" value="UniProtKB-KW"/>
</dbReference>
<proteinExistence type="predicted"/>
<keyword evidence="2" id="KW-1185">Reference proteome</keyword>
<name>A0AA39Z1D1_9PEZI</name>
<reference evidence="1" key="1">
    <citation type="submission" date="2023-06" db="EMBL/GenBank/DDBJ databases">
        <title>Genome-scale phylogeny and comparative genomics of the fungal order Sordariales.</title>
        <authorList>
            <consortium name="Lawrence Berkeley National Laboratory"/>
            <person name="Hensen N."/>
            <person name="Bonometti L."/>
            <person name="Westerberg I."/>
            <person name="Brannstrom I.O."/>
            <person name="Guillou S."/>
            <person name="Cros-Aarteil S."/>
            <person name="Calhoun S."/>
            <person name="Haridas S."/>
            <person name="Kuo A."/>
            <person name="Mondo S."/>
            <person name="Pangilinan J."/>
            <person name="Riley R."/>
            <person name="Labutti K."/>
            <person name="Andreopoulos B."/>
            <person name="Lipzen A."/>
            <person name="Chen C."/>
            <person name="Yanf M."/>
            <person name="Daum C."/>
            <person name="Ng V."/>
            <person name="Clum A."/>
            <person name="Steindorff A."/>
            <person name="Ohm R."/>
            <person name="Martin F."/>
            <person name="Silar P."/>
            <person name="Natvig D."/>
            <person name="Lalanne C."/>
            <person name="Gautier V."/>
            <person name="Ament-Velasquez S.L."/>
            <person name="Kruys A."/>
            <person name="Hutchinson M.I."/>
            <person name="Powell A.J."/>
            <person name="Barry K."/>
            <person name="Miller A.N."/>
            <person name="Grigoriev I.V."/>
            <person name="Debuchy R."/>
            <person name="Gladieux P."/>
            <person name="Thoren M.H."/>
            <person name="Johannesson H."/>
        </authorList>
    </citation>
    <scope>NUCLEOTIDE SEQUENCE</scope>
    <source>
        <strain evidence="1">CBS 307.81</strain>
    </source>
</reference>
<organism evidence="1 2">
    <name type="scientific">Cercophora samala</name>
    <dbReference type="NCBI Taxonomy" id="330535"/>
    <lineage>
        <taxon>Eukaryota</taxon>
        <taxon>Fungi</taxon>
        <taxon>Dikarya</taxon>
        <taxon>Ascomycota</taxon>
        <taxon>Pezizomycotina</taxon>
        <taxon>Sordariomycetes</taxon>
        <taxon>Sordariomycetidae</taxon>
        <taxon>Sordariales</taxon>
        <taxon>Lasiosphaeriaceae</taxon>
        <taxon>Cercophora</taxon>
    </lineage>
</organism>
<evidence type="ECO:0000313" key="2">
    <source>
        <dbReference type="Proteomes" id="UP001174997"/>
    </source>
</evidence>